<dbReference type="Pfam" id="PF06041">
    <property type="entry name" value="DUF924"/>
    <property type="match status" value="1"/>
</dbReference>
<sequence>MSSLPTEELEQLLTPALLTHLVKCRLPYPGNAGIDFVEFGRNIFLADPFGPMVKDTVWPVLLVLSKIGTDNMPDLSTFLPPPSDPAYPEQCLGLSLLLDNVPRLLFRGMDQRWTFGYFDKICQRLAETWHSLPASERPDSWSRWQNMGYGLDYWIGVRFWFGCAFAHSEELHHQMIALKSTEETRCVVESMTGQTDPYRGLRKEILSDVFGFPRKYRKGPPQGDGVTRESFMFWSGMLMNSHYPIVRRFERYPYLNAILGRERRAGESEWIRETGHFGEATEDVARRVKEDVEAGSWAPLGTDSGLGKTPTAD</sequence>
<dbReference type="InterPro" id="IPR010323">
    <property type="entry name" value="DUF924"/>
</dbReference>
<reference evidence="1 2" key="1">
    <citation type="submission" date="2018-08" db="EMBL/GenBank/DDBJ databases">
        <title>Draft genome of the lignicolous fungus Coniochaeta pulveracea.</title>
        <authorList>
            <person name="Borstlap C.J."/>
            <person name="De Witt R.N."/>
            <person name="Botha A."/>
            <person name="Volschenk H."/>
        </authorList>
    </citation>
    <scope>NUCLEOTIDE SEQUENCE [LARGE SCALE GENOMIC DNA]</scope>
    <source>
        <strain evidence="1 2">CAB683</strain>
    </source>
</reference>
<accession>A0A420YFS8</accession>
<organism evidence="1 2">
    <name type="scientific">Coniochaeta pulveracea</name>
    <dbReference type="NCBI Taxonomy" id="177199"/>
    <lineage>
        <taxon>Eukaryota</taxon>
        <taxon>Fungi</taxon>
        <taxon>Dikarya</taxon>
        <taxon>Ascomycota</taxon>
        <taxon>Pezizomycotina</taxon>
        <taxon>Sordariomycetes</taxon>
        <taxon>Sordariomycetidae</taxon>
        <taxon>Coniochaetales</taxon>
        <taxon>Coniochaetaceae</taxon>
        <taxon>Coniochaeta</taxon>
    </lineage>
</organism>
<keyword evidence="2" id="KW-1185">Reference proteome</keyword>
<dbReference type="InterPro" id="IPR011990">
    <property type="entry name" value="TPR-like_helical_dom_sf"/>
</dbReference>
<comment type="caution">
    <text evidence="1">The sequence shown here is derived from an EMBL/GenBank/DDBJ whole genome shotgun (WGS) entry which is preliminary data.</text>
</comment>
<dbReference type="OrthoDB" id="414698at2759"/>
<dbReference type="Gene3D" id="1.25.40.10">
    <property type="entry name" value="Tetratricopeptide repeat domain"/>
    <property type="match status" value="1"/>
</dbReference>
<evidence type="ECO:0000313" key="1">
    <source>
        <dbReference type="EMBL" id="RKU46786.1"/>
    </source>
</evidence>
<name>A0A420YFS8_9PEZI</name>
<dbReference type="SUPFAM" id="SSF48452">
    <property type="entry name" value="TPR-like"/>
    <property type="match status" value="1"/>
</dbReference>
<dbReference type="Proteomes" id="UP000275385">
    <property type="component" value="Unassembled WGS sequence"/>
</dbReference>
<dbReference type="EMBL" id="QVQW01000012">
    <property type="protein sequence ID" value="RKU46786.1"/>
    <property type="molecule type" value="Genomic_DNA"/>
</dbReference>
<protein>
    <submittedName>
        <fullName evidence="1">Uncharacterized protein</fullName>
    </submittedName>
</protein>
<dbReference type="AlphaFoldDB" id="A0A420YFS8"/>
<gene>
    <name evidence="1" type="ORF">DL546_006629</name>
</gene>
<evidence type="ECO:0000313" key="2">
    <source>
        <dbReference type="Proteomes" id="UP000275385"/>
    </source>
</evidence>
<proteinExistence type="predicted"/>